<dbReference type="Pfam" id="PF12688">
    <property type="entry name" value="TPR_5"/>
    <property type="match status" value="1"/>
</dbReference>
<dbReference type="PIRSF" id="PIRSF030959">
    <property type="entry name" value="UCP030959"/>
    <property type="match status" value="1"/>
</dbReference>
<dbReference type="InterPro" id="IPR041656">
    <property type="entry name" value="TPR_5"/>
</dbReference>
<keyword evidence="1" id="KW-0472">Membrane</keyword>
<keyword evidence="4" id="KW-1185">Reference proteome</keyword>
<feature type="domain" description="Tetratrico peptide repeat group 5" evidence="2">
    <location>
        <begin position="100"/>
        <end position="181"/>
    </location>
</feature>
<feature type="transmembrane region" description="Helical" evidence="1">
    <location>
        <begin position="25"/>
        <end position="45"/>
    </location>
</feature>
<name>A0A1I6L9T8_9SPHN</name>
<organism evidence="3 4">
    <name type="scientific">Sphingomonas jatrophae</name>
    <dbReference type="NCBI Taxonomy" id="1166337"/>
    <lineage>
        <taxon>Bacteria</taxon>
        <taxon>Pseudomonadati</taxon>
        <taxon>Pseudomonadota</taxon>
        <taxon>Alphaproteobacteria</taxon>
        <taxon>Sphingomonadales</taxon>
        <taxon>Sphingomonadaceae</taxon>
        <taxon>Sphingomonas</taxon>
    </lineage>
</organism>
<dbReference type="EMBL" id="FOZG01000002">
    <property type="protein sequence ID" value="SFS00235.1"/>
    <property type="molecule type" value="Genomic_DNA"/>
</dbReference>
<dbReference type="Gene3D" id="1.25.40.10">
    <property type="entry name" value="Tetratricopeptide repeat domain"/>
    <property type="match status" value="1"/>
</dbReference>
<keyword evidence="1" id="KW-1133">Transmembrane helix</keyword>
<proteinExistence type="predicted"/>
<evidence type="ECO:0000313" key="4">
    <source>
        <dbReference type="Proteomes" id="UP000198824"/>
    </source>
</evidence>
<dbReference type="AlphaFoldDB" id="A0A1I6L9T8"/>
<dbReference type="RefSeq" id="WP_093314972.1">
    <property type="nucleotide sequence ID" value="NZ_FOZG01000002.1"/>
</dbReference>
<dbReference type="Proteomes" id="UP000198824">
    <property type="component" value="Unassembled WGS sequence"/>
</dbReference>
<sequence length="249" mass="27309">MIFLIVSLMIQAAMIVHVVRHGRNQLWIFAIALLPVAGTLAYLFVEVLPGMKHNRHVRGVRAAATQAIDPERELRASRDALALADTLANRLRLADALGGLGRWSEAVPVYEDASARGIAGDNTTRMKLAHALFEAGQPVRALEMIHTIEPPRGQSAVDRLNFLKAKALEEAGRGAEALPIYADIVTRLPGDEARCRFAALLLARNERAHAAEILEEVVARANRLSRSERRAQAEMYDWAEATATDLRAG</sequence>
<dbReference type="OrthoDB" id="7559170at2"/>
<evidence type="ECO:0000259" key="2">
    <source>
        <dbReference type="Pfam" id="PF12688"/>
    </source>
</evidence>
<evidence type="ECO:0000313" key="3">
    <source>
        <dbReference type="EMBL" id="SFS00235.1"/>
    </source>
</evidence>
<accession>A0A1I6L9T8</accession>
<reference evidence="3 4" key="1">
    <citation type="submission" date="2016-10" db="EMBL/GenBank/DDBJ databases">
        <authorList>
            <person name="de Groot N.N."/>
        </authorList>
    </citation>
    <scope>NUCLEOTIDE SEQUENCE [LARGE SCALE GENOMIC DNA]</scope>
    <source>
        <strain evidence="3 4">S5-249</strain>
    </source>
</reference>
<dbReference type="InterPro" id="IPR011990">
    <property type="entry name" value="TPR-like_helical_dom_sf"/>
</dbReference>
<gene>
    <name evidence="3" type="ORF">SAMN05192580_2488</name>
</gene>
<keyword evidence="1" id="KW-0812">Transmembrane</keyword>
<dbReference type="STRING" id="1166337.SAMN05192580_2488"/>
<evidence type="ECO:0000256" key="1">
    <source>
        <dbReference type="SAM" id="Phobius"/>
    </source>
</evidence>
<protein>
    <recommendedName>
        <fullName evidence="2">Tetratrico peptide repeat group 5 domain-containing protein</fullName>
    </recommendedName>
</protein>
<dbReference type="InterPro" id="IPR014562">
    <property type="entry name" value="UCP030959_TPR_rpt-cont"/>
</dbReference>